<dbReference type="InterPro" id="IPR008164">
    <property type="entry name" value="XGLTT_rpt"/>
</dbReference>
<sequence length="129" mass="13526">MTNRGSNAYAFIALCQITDQAMGLSLKSLKNQKLVNIGVAPHDGIFCIGISPHGLISIGAIPHGLISIGLIPMGIFSVGLVSMGIVSIGQITMGLVSVGQKNMTIIELNIGETDQSSENMDGHDHNMSH</sequence>
<gene>
    <name evidence="1" type="ORF">Dacsa_2942</name>
</gene>
<dbReference type="Pfam" id="PF01744">
    <property type="entry name" value="GLTT"/>
    <property type="match status" value="2"/>
</dbReference>
<dbReference type="eggNOG" id="ENOG50332WI">
    <property type="taxonomic scope" value="Bacteria"/>
</dbReference>
<dbReference type="Proteomes" id="UP000010482">
    <property type="component" value="Chromosome"/>
</dbReference>
<evidence type="ECO:0000313" key="1">
    <source>
        <dbReference type="EMBL" id="AFZ51495.1"/>
    </source>
</evidence>
<dbReference type="KEGG" id="dsl:Dacsa_2942"/>
<protein>
    <submittedName>
        <fullName evidence="1">GLTT repeat protein</fullName>
    </submittedName>
</protein>
<keyword evidence="2" id="KW-1185">Reference proteome</keyword>
<accession>K9YYU5</accession>
<dbReference type="RefSeq" id="WP_015230475.1">
    <property type="nucleotide sequence ID" value="NC_019780.1"/>
</dbReference>
<dbReference type="EMBL" id="CP003944">
    <property type="protein sequence ID" value="AFZ51495.1"/>
    <property type="molecule type" value="Genomic_DNA"/>
</dbReference>
<name>K9YYU5_DACS8</name>
<organism evidence="1 2">
    <name type="scientific">Dactylococcopsis salina (strain PCC 8305)</name>
    <name type="common">Myxobactron salinum</name>
    <dbReference type="NCBI Taxonomy" id="13035"/>
    <lineage>
        <taxon>Bacteria</taxon>
        <taxon>Bacillati</taxon>
        <taxon>Cyanobacteriota</taxon>
        <taxon>Cyanophyceae</taxon>
        <taxon>Nodosilineales</taxon>
        <taxon>Cymatolegaceae</taxon>
        <taxon>Dactylococcopsis</taxon>
    </lineage>
</organism>
<proteinExistence type="predicted"/>
<dbReference type="HOGENOM" id="CLU_159850_0_0_3"/>
<evidence type="ECO:0000313" key="2">
    <source>
        <dbReference type="Proteomes" id="UP000010482"/>
    </source>
</evidence>
<reference evidence="1" key="1">
    <citation type="submission" date="2012-04" db="EMBL/GenBank/DDBJ databases">
        <title>Finished genome of Dactylococcopsis salina PCC 8305.</title>
        <authorList>
            <consortium name="US DOE Joint Genome Institute"/>
            <person name="Gugger M."/>
            <person name="Coursin T."/>
            <person name="Rippka R."/>
            <person name="Tandeau De Marsac N."/>
            <person name="Huntemann M."/>
            <person name="Wei C.-L."/>
            <person name="Han J."/>
            <person name="Detter J.C."/>
            <person name="Han C."/>
            <person name="Tapia R."/>
            <person name="Daligault H."/>
            <person name="Chen A."/>
            <person name="Krypides N."/>
            <person name="Mavromatis K."/>
            <person name="Markowitz V."/>
            <person name="Szeto E."/>
            <person name="Ivanova N."/>
            <person name="Ovchinnikova G."/>
            <person name="Pagani I."/>
            <person name="Pati A."/>
            <person name="Goodwin L."/>
            <person name="Peters L."/>
            <person name="Pitluck S."/>
            <person name="Woyke T."/>
            <person name="Kerfeld C."/>
        </authorList>
    </citation>
    <scope>NUCLEOTIDE SEQUENCE [LARGE SCALE GENOMIC DNA]</scope>
    <source>
        <strain evidence="1">PCC 8305</strain>
    </source>
</reference>
<dbReference type="AlphaFoldDB" id="K9YYU5"/>